<dbReference type="InterPro" id="IPR027417">
    <property type="entry name" value="P-loop_NTPase"/>
</dbReference>
<evidence type="ECO:0000313" key="2">
    <source>
        <dbReference type="Proteomes" id="UP000514752"/>
    </source>
</evidence>
<dbReference type="Gene3D" id="3.40.50.300">
    <property type="entry name" value="P-loop containing nucleotide triphosphate hydrolases"/>
    <property type="match status" value="1"/>
</dbReference>
<gene>
    <name evidence="1" type="ORF">H3L94_08045</name>
</gene>
<protein>
    <submittedName>
        <fullName evidence="1">ATP-binding protein</fullName>
    </submittedName>
</protein>
<sequence>MQDPLYFPRADYAAKLVSSLKDGITHAFTLFAPRRMGKTEFLLKDIVPLAEKSGFNTFYFSFMDSAAPAADFQAALARFAAEIQTGGKAKTLIGSISKVDILGVGIERQTANEAMPRLSELIGMIAADNRPSLLLLDEVQELARIGHTEGLIKSLRTGLDIHKDRIKTIFTGSSTNGLRAMFNDNKAPFFHFAHALDFPHLGREFTDFLADTYQERTGKQLDHDALYRAFEAMRHTPLYMRAAIQDMILNPALSIGQATDARIAQMHENSNYPALWQGLTAMEQLILQQAAQGNAALYSSETRRAIAERAGLDAISPAVIQGNIRKLERKELITKSGGAWVVNNPLFQTWIIEQMM</sequence>
<dbReference type="AlphaFoldDB" id="A0A7D7NAU7"/>
<dbReference type="EMBL" id="CP059567">
    <property type="protein sequence ID" value="QMT39818.1"/>
    <property type="molecule type" value="Genomic_DNA"/>
</dbReference>
<dbReference type="KEGG" id="nsg:H3L94_08045"/>
<dbReference type="RefSeq" id="WP_182121598.1">
    <property type="nucleotide sequence ID" value="NZ_CP059567.1"/>
</dbReference>
<dbReference type="PANTHER" id="PTHR34301">
    <property type="entry name" value="DNA-BINDING PROTEIN-RELATED"/>
    <property type="match status" value="1"/>
</dbReference>
<evidence type="ECO:0000313" key="1">
    <source>
        <dbReference type="EMBL" id="QMT39818.1"/>
    </source>
</evidence>
<dbReference type="PANTHER" id="PTHR34301:SF8">
    <property type="entry name" value="ATPASE DOMAIN-CONTAINING PROTEIN"/>
    <property type="match status" value="1"/>
</dbReference>
<accession>A0A7D7NAU7</accession>
<keyword evidence="1" id="KW-0067">ATP-binding</keyword>
<dbReference type="GO" id="GO:0005524">
    <property type="term" value="F:ATP binding"/>
    <property type="evidence" value="ECO:0007669"/>
    <property type="project" value="UniProtKB-KW"/>
</dbReference>
<dbReference type="SUPFAM" id="SSF52540">
    <property type="entry name" value="P-loop containing nucleoside triphosphate hydrolases"/>
    <property type="match status" value="1"/>
</dbReference>
<reference evidence="1 2" key="1">
    <citation type="submission" date="2020-07" db="EMBL/GenBank/DDBJ databases">
        <title>Genomic diversity of species in the Neisseriaceae family.</title>
        <authorList>
            <person name="Vincent A.T."/>
            <person name="Bernet E."/>
            <person name="Veyrier F.J."/>
        </authorList>
    </citation>
    <scope>NUCLEOTIDE SEQUENCE [LARGE SCALE GENOMIC DNA]</scope>
    <source>
        <strain evidence="1 2">DSM 22244</strain>
    </source>
</reference>
<keyword evidence="1" id="KW-0547">Nucleotide-binding</keyword>
<dbReference type="Proteomes" id="UP000514752">
    <property type="component" value="Chromosome"/>
</dbReference>
<proteinExistence type="predicted"/>
<name>A0A7D7NAU7_9NEIS</name>
<organism evidence="1 2">
    <name type="scientific">Neisseria shayeganii</name>
    <dbReference type="NCBI Taxonomy" id="607712"/>
    <lineage>
        <taxon>Bacteria</taxon>
        <taxon>Pseudomonadati</taxon>
        <taxon>Pseudomonadota</taxon>
        <taxon>Betaproteobacteria</taxon>
        <taxon>Neisseriales</taxon>
        <taxon>Neisseriaceae</taxon>
        <taxon>Neisseria</taxon>
    </lineage>
</organism>